<reference evidence="4" key="6">
    <citation type="submission" date="2023-02" db="EMBL/GenBank/DDBJ databases">
        <title>The sequence of Aeromonas hydrophila K533.</title>
        <authorList>
            <person name="Luo X."/>
        </authorList>
    </citation>
    <scope>NUCLEOTIDE SEQUENCE</scope>
    <source>
        <strain evidence="4">K533</strain>
    </source>
</reference>
<evidence type="ECO:0000313" key="4">
    <source>
        <dbReference type="EMBL" id="WEE25526.1"/>
    </source>
</evidence>
<organism evidence="2 6">
    <name type="scientific">Aeromonas hydrophila</name>
    <dbReference type="NCBI Taxonomy" id="644"/>
    <lineage>
        <taxon>Bacteria</taxon>
        <taxon>Pseudomonadati</taxon>
        <taxon>Pseudomonadota</taxon>
        <taxon>Gammaproteobacteria</taxon>
        <taxon>Aeromonadales</taxon>
        <taxon>Aeromonadaceae</taxon>
        <taxon>Aeromonas</taxon>
    </lineage>
</organism>
<dbReference type="EMBL" id="DACTUL010000016">
    <property type="protein sequence ID" value="HAT6344584.1"/>
    <property type="molecule type" value="Genomic_DNA"/>
</dbReference>
<sequence length="109" mass="12330">MPINKQFLKSRPEVKVTFAVEKEAAGEAEQVLLLGEFSQWQPIELKRMKSGEFKTTLNLPTDGPAHFEYCYQLVQPNGETHYDNDWAADDYVPGPFGRDNSVVRVSQPG</sequence>
<dbReference type="CDD" id="cd07184">
    <property type="entry name" value="E_set_Isoamylase_like_N"/>
    <property type="match status" value="1"/>
</dbReference>
<dbReference type="Proteomes" id="UP001214666">
    <property type="component" value="Chromosome"/>
</dbReference>
<reference evidence="3 5" key="2">
    <citation type="journal article" date="2018" name="PLoS ONE">
        <title>Phenotypic characterization and whole genome analysis of extended-spectrum beta-lactamase-producing bacteria isolated from dogs in Germany.</title>
        <authorList>
            <person name="Boehmer T."/>
            <person name="Vogler A.J."/>
            <person name="Thomas A."/>
            <person name="Sauer S."/>
            <person name="Hergenroether M."/>
            <person name="Straubinger R.K."/>
            <person name="Birdsell D."/>
            <person name="Keim P."/>
            <person name="Sahl J.W."/>
            <person name="Williamson C.H."/>
            <person name="Riehm J.M."/>
        </authorList>
    </citation>
    <scope>NUCLEOTIDE SEQUENCE [LARGE SCALE GENOMIC DNA]</scope>
    <source>
        <strain evidence="3 5">AFG_SD03_1510_Ahy_093</strain>
    </source>
</reference>
<dbReference type="EMBL" id="PUTQ01000018">
    <property type="protein sequence ID" value="RCF48615.1"/>
    <property type="molecule type" value="Genomic_DNA"/>
</dbReference>
<feature type="domain" description="CBM20" evidence="1">
    <location>
        <begin position="8"/>
        <end position="108"/>
    </location>
</feature>
<evidence type="ECO:0000313" key="3">
    <source>
        <dbReference type="EMBL" id="RCF48615.1"/>
    </source>
</evidence>
<dbReference type="OMA" id="WENDPQA"/>
<dbReference type="PROSITE" id="PS51166">
    <property type="entry name" value="CBM20"/>
    <property type="match status" value="1"/>
</dbReference>
<evidence type="ECO:0000259" key="1">
    <source>
        <dbReference type="PROSITE" id="PS51166"/>
    </source>
</evidence>
<reference evidence="3" key="4">
    <citation type="submission" date="2018-02" db="EMBL/GenBank/DDBJ databases">
        <authorList>
            <person name="Williamson C."/>
        </authorList>
    </citation>
    <scope>NUCLEOTIDE SEQUENCE</scope>
    <source>
        <strain evidence="3">AFG_SD03_1510_Ahy_093</strain>
    </source>
</reference>
<dbReference type="SUPFAM" id="SSF81296">
    <property type="entry name" value="E set domains"/>
    <property type="match status" value="1"/>
</dbReference>
<dbReference type="RefSeq" id="WP_011704632.1">
    <property type="nucleotide sequence ID" value="NZ_AP019193.1"/>
</dbReference>
<evidence type="ECO:0000313" key="2">
    <source>
        <dbReference type="EMBL" id="HAT6344584.1"/>
    </source>
</evidence>
<dbReference type="KEGG" id="ahh:RY45_03800"/>
<protein>
    <submittedName>
        <fullName evidence="2">1,4-alpha-glucan branching protein</fullName>
    </submittedName>
    <submittedName>
        <fullName evidence="4">Isoamylase early set domain-containing protein</fullName>
    </submittedName>
</protein>
<dbReference type="GeneID" id="4490677"/>
<dbReference type="KEGG" id="ahi:VU14_19120"/>
<name>A0A0A6CER8_AERHY</name>
<reference evidence="2" key="5">
    <citation type="submission" date="2020-01" db="EMBL/GenBank/DDBJ databases">
        <authorList>
            <consortium name="NCBI Pathogen Detection Project"/>
        </authorList>
    </citation>
    <scope>NUCLEOTIDE SEQUENCE</scope>
    <source>
        <strain evidence="2">OLC2673_Aeromonas</strain>
    </source>
</reference>
<dbReference type="Proteomes" id="UP000859505">
    <property type="component" value="Unassembled WGS sequence"/>
</dbReference>
<dbReference type="AlphaFoldDB" id="A0A0A6CER8"/>
<proteinExistence type="predicted"/>
<gene>
    <name evidence="3" type="ORF">C6C11_13575</name>
    <name evidence="2" type="ORF">JAJ28_002315</name>
    <name evidence="4" type="ORF">PY771_18065</name>
</gene>
<dbReference type="InterPro" id="IPR013783">
    <property type="entry name" value="Ig-like_fold"/>
</dbReference>
<dbReference type="EMBL" id="CP118942">
    <property type="protein sequence ID" value="WEE25526.1"/>
    <property type="molecule type" value="Genomic_DNA"/>
</dbReference>
<dbReference type="Gene3D" id="2.60.40.10">
    <property type="entry name" value="Immunoglobulins"/>
    <property type="match status" value="1"/>
</dbReference>
<dbReference type="Proteomes" id="UP000253075">
    <property type="component" value="Unassembled WGS sequence"/>
</dbReference>
<reference evidence="5" key="3">
    <citation type="submission" date="2018-02" db="EMBL/GenBank/DDBJ databases">
        <title>Phenotypic characterization and whole genome analysis of multidrug-resistant, extended-spectrum beta-lactamase-producing bacteria isolated from dogs in Germany.</title>
        <authorList>
            <person name="Williamson C."/>
        </authorList>
    </citation>
    <scope>NUCLEOTIDE SEQUENCE [LARGE SCALE GENOMIC DNA]</scope>
    <source>
        <strain evidence="5">AFG_SD03_1510_Ahy_093</strain>
    </source>
</reference>
<evidence type="ECO:0000313" key="6">
    <source>
        <dbReference type="Proteomes" id="UP000859505"/>
    </source>
</evidence>
<evidence type="ECO:0000313" key="5">
    <source>
        <dbReference type="Proteomes" id="UP000253075"/>
    </source>
</evidence>
<dbReference type="InterPro" id="IPR002044">
    <property type="entry name" value="CBM20"/>
</dbReference>
<accession>A0A0A6CER8</accession>
<dbReference type="InterPro" id="IPR014756">
    <property type="entry name" value="Ig_E-set"/>
</dbReference>
<dbReference type="GO" id="GO:2001070">
    <property type="term" value="F:starch binding"/>
    <property type="evidence" value="ECO:0007669"/>
    <property type="project" value="InterPro"/>
</dbReference>
<reference evidence="2" key="1">
    <citation type="journal article" date="2018" name="Genome Biol.">
        <title>SKESA: strategic k-mer extension for scrupulous assemblies.</title>
        <authorList>
            <person name="Souvorov A."/>
            <person name="Agarwala R."/>
            <person name="Lipman D.J."/>
        </authorList>
    </citation>
    <scope>NUCLEOTIDE SEQUENCE</scope>
    <source>
        <strain evidence="2">OLC2673_Aeromonas</strain>
    </source>
</reference>